<dbReference type="Pfam" id="PF07727">
    <property type="entry name" value="RVT_2"/>
    <property type="match status" value="1"/>
</dbReference>
<gene>
    <name evidence="3" type="primary">LOC107907959</name>
</gene>
<dbReference type="PANTHER" id="PTHR11439:SF498">
    <property type="entry name" value="DNAK FAMILY PROTEIN"/>
    <property type="match status" value="1"/>
</dbReference>
<evidence type="ECO:0000259" key="1">
    <source>
        <dbReference type="Pfam" id="PF07727"/>
    </source>
</evidence>
<dbReference type="CDD" id="cd09272">
    <property type="entry name" value="RNase_HI_RT_Ty1"/>
    <property type="match status" value="1"/>
</dbReference>
<dbReference type="InterPro" id="IPR043502">
    <property type="entry name" value="DNA/RNA_pol_sf"/>
</dbReference>
<dbReference type="PANTHER" id="PTHR11439">
    <property type="entry name" value="GAG-POL-RELATED RETROTRANSPOSON"/>
    <property type="match status" value="1"/>
</dbReference>
<dbReference type="InterPro" id="IPR013103">
    <property type="entry name" value="RVT_2"/>
</dbReference>
<dbReference type="SUPFAM" id="SSF56672">
    <property type="entry name" value="DNA/RNA polymerases"/>
    <property type="match status" value="1"/>
</dbReference>
<proteinExistence type="predicted"/>
<protein>
    <submittedName>
        <fullName evidence="3">Uncharacterized mitochondrial protein AtMg00810-like</fullName>
    </submittedName>
</protein>
<evidence type="ECO:0000313" key="3">
    <source>
        <dbReference type="RefSeq" id="XP_040947303.1"/>
    </source>
</evidence>
<sequence length="386" mass="43646">MLPPLGFAPSTSNQVCKLQKSLYGLKQASRQWFSKLTTALLTLRYIQFSADYSLFVKRQQDTFTVLLVYVDDIILTGNSLSEITKVKAYLDQQFRIKDLGELKYFLGLEVARTTAGIHLSQRKYALEILEDSRFMDCTPAKTPLASKSKFTSDSGALLHDVTSYRQLVGRLIYLTSTRPNLAFAVQQLSQFMDKPINQHLQAAHRILRYLKACPSNGLFYPSSSPLDLRAFSDSDWAGCLESRRSITGFCIFLGNLLISWKSKKQPTVSRSSSEAEYRALASTVYEVQWLHYLLHDLGTTLVRATPLFCDNNSTIQIANNPTFHEHTKHIEIDCHIVREKVTTCIVHLMPCKSSDQLADLFTKSHAAQPFHDIVSKLGMLNIHSPI</sequence>
<accession>A0ABM2ZXC6</accession>
<keyword evidence="2" id="KW-1185">Reference proteome</keyword>
<name>A0ABM2ZXC6_GOSHI</name>
<dbReference type="RefSeq" id="XP_040947303.1">
    <property type="nucleotide sequence ID" value="XM_041091369.1"/>
</dbReference>
<feature type="domain" description="Reverse transcriptase Ty1/copia-type" evidence="1">
    <location>
        <begin position="2"/>
        <end position="144"/>
    </location>
</feature>
<organism evidence="2 3">
    <name type="scientific">Gossypium hirsutum</name>
    <name type="common">Upland cotton</name>
    <name type="synonym">Gossypium mexicanum</name>
    <dbReference type="NCBI Taxonomy" id="3635"/>
    <lineage>
        <taxon>Eukaryota</taxon>
        <taxon>Viridiplantae</taxon>
        <taxon>Streptophyta</taxon>
        <taxon>Embryophyta</taxon>
        <taxon>Tracheophyta</taxon>
        <taxon>Spermatophyta</taxon>
        <taxon>Magnoliopsida</taxon>
        <taxon>eudicotyledons</taxon>
        <taxon>Gunneridae</taxon>
        <taxon>Pentapetalae</taxon>
        <taxon>rosids</taxon>
        <taxon>malvids</taxon>
        <taxon>Malvales</taxon>
        <taxon>Malvaceae</taxon>
        <taxon>Malvoideae</taxon>
        <taxon>Gossypium</taxon>
    </lineage>
</organism>
<dbReference type="Proteomes" id="UP000818029">
    <property type="component" value="Chromosome D04"/>
</dbReference>
<dbReference type="GeneID" id="107907959"/>
<reference evidence="2" key="1">
    <citation type="journal article" date="2020" name="Nat. Genet.">
        <title>Genomic diversifications of five Gossypium allopolyploid species and their impact on cotton improvement.</title>
        <authorList>
            <person name="Chen Z.J."/>
            <person name="Sreedasyam A."/>
            <person name="Ando A."/>
            <person name="Song Q."/>
            <person name="De Santiago L.M."/>
            <person name="Hulse-Kemp A.M."/>
            <person name="Ding M."/>
            <person name="Ye W."/>
            <person name="Kirkbride R.C."/>
            <person name="Jenkins J."/>
            <person name="Plott C."/>
            <person name="Lovell J."/>
            <person name="Lin Y.M."/>
            <person name="Vaughn R."/>
            <person name="Liu B."/>
            <person name="Simpson S."/>
            <person name="Scheffler B.E."/>
            <person name="Wen L."/>
            <person name="Saski C.A."/>
            <person name="Grover C.E."/>
            <person name="Hu G."/>
            <person name="Conover J.L."/>
            <person name="Carlson J.W."/>
            <person name="Shu S."/>
            <person name="Boston L.B."/>
            <person name="Williams M."/>
            <person name="Peterson D.G."/>
            <person name="McGee K."/>
            <person name="Jones D.C."/>
            <person name="Wendel J.F."/>
            <person name="Stelly D.M."/>
            <person name="Grimwood J."/>
            <person name="Schmutz J."/>
        </authorList>
    </citation>
    <scope>NUCLEOTIDE SEQUENCE [LARGE SCALE GENOMIC DNA]</scope>
    <source>
        <strain evidence="2">cv. TM-1</strain>
    </source>
</reference>
<reference evidence="3" key="2">
    <citation type="submission" date="2025-08" db="UniProtKB">
        <authorList>
            <consortium name="RefSeq"/>
        </authorList>
    </citation>
    <scope>IDENTIFICATION</scope>
</reference>
<evidence type="ECO:0000313" key="2">
    <source>
        <dbReference type="Proteomes" id="UP000818029"/>
    </source>
</evidence>